<protein>
    <submittedName>
        <fullName evidence="2">Purine phosphorylase</fullName>
    </submittedName>
</protein>
<dbReference type="GO" id="GO:0009116">
    <property type="term" value="P:nucleoside metabolic process"/>
    <property type="evidence" value="ECO:0007669"/>
    <property type="project" value="InterPro"/>
</dbReference>
<organism evidence="2">
    <name type="scientific">Bandra megavirus</name>
    <dbReference type="NCBI Taxonomy" id="2071566"/>
    <lineage>
        <taxon>Viruses</taxon>
        <taxon>Varidnaviria</taxon>
        <taxon>Bamfordvirae</taxon>
        <taxon>Nucleocytoviricota</taxon>
        <taxon>Megaviricetes</taxon>
        <taxon>Imitervirales</taxon>
        <taxon>Mimiviridae</taxon>
        <taxon>Megamimivirinae</taxon>
        <taxon>Megavirus</taxon>
    </lineage>
</organism>
<evidence type="ECO:0000259" key="1">
    <source>
        <dbReference type="Pfam" id="PF01048"/>
    </source>
</evidence>
<dbReference type="InterPro" id="IPR000845">
    <property type="entry name" value="Nucleoside_phosphorylase_d"/>
</dbReference>
<dbReference type="EMBL" id="MG779381">
    <property type="protein sequence ID" value="AUV58861.1"/>
    <property type="molecule type" value="Genomic_DNA"/>
</dbReference>
<dbReference type="Pfam" id="PF01048">
    <property type="entry name" value="PNP_UDP_1"/>
    <property type="match status" value="1"/>
</dbReference>
<dbReference type="GO" id="GO:0003824">
    <property type="term" value="F:catalytic activity"/>
    <property type="evidence" value="ECO:0007669"/>
    <property type="project" value="InterPro"/>
</dbReference>
<proteinExistence type="predicted"/>
<reference evidence="2" key="1">
    <citation type="submission" date="2018-01" db="EMBL/GenBank/DDBJ databases">
        <title>Draft genome sequence of Bandra megavirus.</title>
        <authorList>
            <person name="Chatterjee A."/>
            <person name="Yadav R."/>
            <person name="Kondabagil K."/>
        </authorList>
    </citation>
    <scope>NUCLEOTIDE SEQUENCE</scope>
    <source>
        <strain evidence="2">KK-1</strain>
    </source>
</reference>
<sequence length="327" mass="36998">MQKPYITPQKLLGESHLPVDVDLAFVCYCPMPIVFEDYKLNIEPNNRLFIHTHNSHVLFGKYHELTFIVVAEVYGGPVSVTTVEELKYYGINTIIGIGFVGSFTSNIKTGSTIMASKSLIELGTTPHYYANKGYYTFPHYELSTIYKIPEACVWTTNALYREHKTDILNAIKSNCHVVNMDTSHLYASCEMLRIKCVYYAVVSDYISLEEDSEEVTKAINSTNVEEWSNELTKAVNGSESIVINSQTKLIQSILDSFERYVLEKKMDFLRSLPIDLETISNPEMSFPNTSNDDDKIVEIDIAISGQRTPLTISNNSDKMVGINITYN</sequence>
<feature type="domain" description="Nucleoside phosphorylase" evidence="1">
    <location>
        <begin position="26"/>
        <end position="218"/>
    </location>
</feature>
<dbReference type="SUPFAM" id="SSF53167">
    <property type="entry name" value="Purine and uridine phosphorylases"/>
    <property type="match status" value="1"/>
</dbReference>
<name>A0A2K9V9H6_9VIRU</name>
<dbReference type="InterPro" id="IPR035994">
    <property type="entry name" value="Nucleoside_phosphorylase_sf"/>
</dbReference>
<evidence type="ECO:0000313" key="2">
    <source>
        <dbReference type="EMBL" id="AUV58861.1"/>
    </source>
</evidence>
<accession>A0A2K9V9H6</accession>
<dbReference type="Gene3D" id="3.40.50.1580">
    <property type="entry name" value="Nucleoside phosphorylase domain"/>
    <property type="match status" value="1"/>
</dbReference>